<dbReference type="AlphaFoldDB" id="A0A067S8Q5"/>
<dbReference type="HOGENOM" id="CLU_1517970_0_0_1"/>
<proteinExistence type="predicted"/>
<protein>
    <submittedName>
        <fullName evidence="2">Uncharacterized protein</fullName>
    </submittedName>
</protein>
<evidence type="ECO:0000313" key="2">
    <source>
        <dbReference type="EMBL" id="KDR67211.1"/>
    </source>
</evidence>
<accession>A0A067S8Q5</accession>
<gene>
    <name evidence="2" type="ORF">GALMADRAFT_216665</name>
</gene>
<reference evidence="3" key="1">
    <citation type="journal article" date="2014" name="Proc. Natl. Acad. Sci. U.S.A.">
        <title>Extensive sampling of basidiomycete genomes demonstrates inadequacy of the white-rot/brown-rot paradigm for wood decay fungi.</title>
        <authorList>
            <person name="Riley R."/>
            <person name="Salamov A.A."/>
            <person name="Brown D.W."/>
            <person name="Nagy L.G."/>
            <person name="Floudas D."/>
            <person name="Held B.W."/>
            <person name="Levasseur A."/>
            <person name="Lombard V."/>
            <person name="Morin E."/>
            <person name="Otillar R."/>
            <person name="Lindquist E.A."/>
            <person name="Sun H."/>
            <person name="LaButti K.M."/>
            <person name="Schmutz J."/>
            <person name="Jabbour D."/>
            <person name="Luo H."/>
            <person name="Baker S.E."/>
            <person name="Pisabarro A.G."/>
            <person name="Walton J.D."/>
            <person name="Blanchette R.A."/>
            <person name="Henrissat B."/>
            <person name="Martin F."/>
            <person name="Cullen D."/>
            <person name="Hibbett D.S."/>
            <person name="Grigoriev I.V."/>
        </authorList>
    </citation>
    <scope>NUCLEOTIDE SEQUENCE [LARGE SCALE GENOMIC DNA]</scope>
    <source>
        <strain evidence="3">CBS 339.88</strain>
    </source>
</reference>
<evidence type="ECO:0000256" key="1">
    <source>
        <dbReference type="SAM" id="MobiDB-lite"/>
    </source>
</evidence>
<organism evidence="2 3">
    <name type="scientific">Galerina marginata (strain CBS 339.88)</name>
    <dbReference type="NCBI Taxonomy" id="685588"/>
    <lineage>
        <taxon>Eukaryota</taxon>
        <taxon>Fungi</taxon>
        <taxon>Dikarya</taxon>
        <taxon>Basidiomycota</taxon>
        <taxon>Agaricomycotina</taxon>
        <taxon>Agaricomycetes</taxon>
        <taxon>Agaricomycetidae</taxon>
        <taxon>Agaricales</taxon>
        <taxon>Agaricineae</taxon>
        <taxon>Strophariaceae</taxon>
        <taxon>Galerina</taxon>
    </lineage>
</organism>
<evidence type="ECO:0000313" key="3">
    <source>
        <dbReference type="Proteomes" id="UP000027222"/>
    </source>
</evidence>
<feature type="region of interest" description="Disordered" evidence="1">
    <location>
        <begin position="25"/>
        <end position="90"/>
    </location>
</feature>
<dbReference type="Proteomes" id="UP000027222">
    <property type="component" value="Unassembled WGS sequence"/>
</dbReference>
<keyword evidence="3" id="KW-1185">Reference proteome</keyword>
<dbReference type="EMBL" id="KL142417">
    <property type="protein sequence ID" value="KDR67211.1"/>
    <property type="molecule type" value="Genomic_DNA"/>
</dbReference>
<sequence>MYALEVRPTIRTTTREHGRQLKLLTTHNADTDDEHDIEFTAPEIHQEDDDDDDEGSCPREGVAEDPNQDEKPADLLQHQTRRTHYQQADTKSLQRHLQALQEEVNREVEVCLGNRLGLEFEGEDEYNVGAVEPEKGQNRKRRLLCEDVRRKKVALTTTLDNLRDQIKFQSKNLRVRV</sequence>
<name>A0A067S8Q5_GALM3</name>
<feature type="compositionally biased region" description="Acidic residues" evidence="1">
    <location>
        <begin position="46"/>
        <end position="55"/>
    </location>
</feature>